<comment type="function">
    <text evidence="11">Required for CpsD phosphorylation. Involved in the regulation of capsular polysaccharide biosynthesis. May be part of a complex that directs the coordinated polymerization and export to the cell surface of the capsular polysaccharide.</text>
</comment>
<feature type="transmembrane region" description="Helical" evidence="12">
    <location>
        <begin position="180"/>
        <end position="205"/>
    </location>
</feature>
<dbReference type="GO" id="GO:0004713">
    <property type="term" value="F:protein tyrosine kinase activity"/>
    <property type="evidence" value="ECO:0007669"/>
    <property type="project" value="TreeGrafter"/>
</dbReference>
<evidence type="ECO:0000256" key="7">
    <source>
        <dbReference type="ARBA" id="ARBA00022903"/>
    </source>
</evidence>
<dbReference type="GO" id="GO:0005886">
    <property type="term" value="C:plasma membrane"/>
    <property type="evidence" value="ECO:0007669"/>
    <property type="project" value="UniProtKB-SubCell"/>
</dbReference>
<dbReference type="Pfam" id="PF02706">
    <property type="entry name" value="Wzz"/>
    <property type="match status" value="1"/>
</dbReference>
<evidence type="ECO:0000256" key="11">
    <source>
        <dbReference type="ARBA" id="ARBA00045736"/>
    </source>
</evidence>
<dbReference type="InterPro" id="IPR003856">
    <property type="entry name" value="LPS_length_determ_N"/>
</dbReference>
<evidence type="ECO:0000256" key="6">
    <source>
        <dbReference type="ARBA" id="ARBA00022692"/>
    </source>
</evidence>
<keyword evidence="7" id="KW-0972">Capsule biogenesis/degradation</keyword>
<sequence>MSEKNFNVKNISKVVWKNVFIILITTIIFGLGGNLYAKHKQHTTYESVRNIMTSRAYDGANANEELQADMNLGNTYAKIIESNDTAAAARKYLSKDLRKKYNAEQISSMVNAEPIMQTTIVRVSAKANTAHDSAAVVNAVAEAAAKKIPQRVTSANKISLFSKAVADEAKSDSSPSIKKLTLLGAAVGFLLGFILSFSATTWVYLKAKK</sequence>
<protein>
    <recommendedName>
        <fullName evidence="4">Capsular polysaccharide biosynthesis protein CpsC</fullName>
    </recommendedName>
</protein>
<evidence type="ECO:0000256" key="3">
    <source>
        <dbReference type="ARBA" id="ARBA00006683"/>
    </source>
</evidence>
<keyword evidence="8 12" id="KW-1133">Transmembrane helix</keyword>
<dbReference type="EMBL" id="QGHT01000001">
    <property type="protein sequence ID" value="PWT43594.1"/>
    <property type="molecule type" value="Genomic_DNA"/>
</dbReference>
<proteinExistence type="inferred from homology"/>
<gene>
    <name evidence="14" type="ORF">CBG21_01725</name>
    <name evidence="15" type="ORF">DKZ22_00600</name>
</gene>
<reference evidence="14" key="2">
    <citation type="submission" date="2017-05" db="EMBL/GenBank/DDBJ databases">
        <authorList>
            <person name="Song R."/>
            <person name="Chenine A.L."/>
            <person name="Ruprecht R.M."/>
        </authorList>
    </citation>
    <scope>NUCLEOTIDE SEQUENCE [LARGE SCALE GENOMIC DNA]</scope>
    <source>
        <strain evidence="14">103v</strain>
    </source>
</reference>
<evidence type="ECO:0000313" key="16">
    <source>
        <dbReference type="Proteomes" id="UP000216122"/>
    </source>
</evidence>
<evidence type="ECO:0000256" key="12">
    <source>
        <dbReference type="SAM" id="Phobius"/>
    </source>
</evidence>
<name>A0A1B7LU42_LIMRT</name>
<dbReference type="OMA" id="NSWWILI"/>
<dbReference type="RefSeq" id="WP_003668660.1">
    <property type="nucleotide sequence ID" value="NZ_CP011024.1"/>
</dbReference>
<dbReference type="Proteomes" id="UP000245980">
    <property type="component" value="Unassembled WGS sequence"/>
</dbReference>
<evidence type="ECO:0000256" key="10">
    <source>
        <dbReference type="ARBA" id="ARBA00023169"/>
    </source>
</evidence>
<organism evidence="15 17">
    <name type="scientific">Limosilactobacillus reuteri</name>
    <name type="common">Lactobacillus reuteri</name>
    <dbReference type="NCBI Taxonomy" id="1598"/>
    <lineage>
        <taxon>Bacteria</taxon>
        <taxon>Bacillati</taxon>
        <taxon>Bacillota</taxon>
        <taxon>Bacilli</taxon>
        <taxon>Lactobacillales</taxon>
        <taxon>Lactobacillaceae</taxon>
        <taxon>Limosilactobacillus</taxon>
    </lineage>
</organism>
<feature type="domain" description="Polysaccharide chain length determinant N-terminal" evidence="13">
    <location>
        <begin position="5"/>
        <end position="88"/>
    </location>
</feature>
<evidence type="ECO:0000256" key="2">
    <source>
        <dbReference type="ARBA" id="ARBA00005132"/>
    </source>
</evidence>
<dbReference type="AlphaFoldDB" id="A0A1B7LU42"/>
<evidence type="ECO:0000256" key="5">
    <source>
        <dbReference type="ARBA" id="ARBA00022475"/>
    </source>
</evidence>
<evidence type="ECO:0000313" key="14">
    <source>
        <dbReference type="EMBL" id="OYT04705.1"/>
    </source>
</evidence>
<evidence type="ECO:0000256" key="1">
    <source>
        <dbReference type="ARBA" id="ARBA00004651"/>
    </source>
</evidence>
<dbReference type="EMBL" id="NGQC01000018">
    <property type="protein sequence ID" value="OYT04705.1"/>
    <property type="molecule type" value="Genomic_DNA"/>
</dbReference>
<reference evidence="15 17" key="4">
    <citation type="journal article" date="2018" name="Front. Microbiol.">
        <title>Comparative Genomics of the Herbivore Gut Symbiont Lactobacillus reuteri Reveals Genetic Diversity and Lifestyle Adaptation.</title>
        <authorList>
            <person name="Zhao J."/>
        </authorList>
    </citation>
    <scope>NUCLEOTIDE SEQUENCE [LARGE SCALE GENOMIC DNA]</scope>
    <source>
        <strain evidence="15 17">LR10</strain>
    </source>
</reference>
<dbReference type="PANTHER" id="PTHR32309">
    <property type="entry name" value="TYROSINE-PROTEIN KINASE"/>
    <property type="match status" value="1"/>
</dbReference>
<comment type="subcellular location">
    <subcellularLocation>
        <location evidence="1">Cell membrane</location>
        <topology evidence="1">Multi-pass membrane protein</topology>
    </subcellularLocation>
</comment>
<dbReference type="Proteomes" id="UP000216122">
    <property type="component" value="Unassembled WGS sequence"/>
</dbReference>
<comment type="caution">
    <text evidence="15">The sequence shown here is derived from an EMBL/GenBank/DDBJ whole genome shotgun (WGS) entry which is preliminary data.</text>
</comment>
<dbReference type="InterPro" id="IPR050445">
    <property type="entry name" value="Bact_polysacc_biosynth/exp"/>
</dbReference>
<dbReference type="PANTHER" id="PTHR32309:SF13">
    <property type="entry name" value="FERRIC ENTEROBACTIN TRANSPORT PROTEIN FEPE"/>
    <property type="match status" value="1"/>
</dbReference>
<evidence type="ECO:0000256" key="8">
    <source>
        <dbReference type="ARBA" id="ARBA00022989"/>
    </source>
</evidence>
<keyword evidence="6 12" id="KW-0812">Transmembrane</keyword>
<evidence type="ECO:0000256" key="4">
    <source>
        <dbReference type="ARBA" id="ARBA00020739"/>
    </source>
</evidence>
<accession>A0A1B7LU42</accession>
<dbReference type="GO" id="GO:0000271">
    <property type="term" value="P:polysaccharide biosynthetic process"/>
    <property type="evidence" value="ECO:0007669"/>
    <property type="project" value="UniProtKB-KW"/>
</dbReference>
<keyword evidence="10" id="KW-0270">Exopolysaccharide synthesis</keyword>
<keyword evidence="5" id="KW-1003">Cell membrane</keyword>
<feature type="transmembrane region" description="Helical" evidence="12">
    <location>
        <begin position="20"/>
        <end position="37"/>
    </location>
</feature>
<evidence type="ECO:0000259" key="13">
    <source>
        <dbReference type="Pfam" id="PF02706"/>
    </source>
</evidence>
<evidence type="ECO:0000313" key="15">
    <source>
        <dbReference type="EMBL" id="PWT43594.1"/>
    </source>
</evidence>
<reference evidence="16" key="1">
    <citation type="submission" date="2017-05" db="EMBL/GenBank/DDBJ databases">
        <authorList>
            <person name="Lin X.B."/>
            <person name="Stothard P."/>
            <person name="Tasseva G."/>
            <person name="Walter J."/>
        </authorList>
    </citation>
    <scope>NUCLEOTIDE SEQUENCE [LARGE SCALE GENOMIC DNA]</scope>
    <source>
        <strain evidence="16">103v</strain>
    </source>
</reference>
<reference evidence="15" key="5">
    <citation type="submission" date="2018-05" db="EMBL/GenBank/DDBJ databases">
        <authorList>
            <person name="Peng X.Y."/>
            <person name="Xu Y.F."/>
            <person name="Luo D."/>
            <person name="Yu J."/>
            <person name="Gu J.Y."/>
        </authorList>
    </citation>
    <scope>NUCLEOTIDE SEQUENCE</scope>
    <source>
        <strain evidence="15">LR10</strain>
    </source>
</reference>
<keyword evidence="9 12" id="KW-0472">Membrane</keyword>
<comment type="similarity">
    <text evidence="3">Belongs to the CpsC/CapA family.</text>
</comment>
<reference evidence="14 16" key="3">
    <citation type="submission" date="2017-09" db="EMBL/GenBank/DDBJ databases">
        <title>Tripartite evolution among Lactobacillus johnsonii, Lactobacillus taiwanensis, Lactobacillus reuteri and their rodent host.</title>
        <authorList>
            <person name="Wang T."/>
            <person name="Knowles S."/>
            <person name="Cheng C."/>
        </authorList>
    </citation>
    <scope>NUCLEOTIDE SEQUENCE [LARGE SCALE GENOMIC DNA]</scope>
    <source>
        <strain evidence="14 16">103v</strain>
    </source>
</reference>
<comment type="pathway">
    <text evidence="2">Capsule biogenesis; capsule polysaccharide biosynthesis.</text>
</comment>
<evidence type="ECO:0000313" key="17">
    <source>
        <dbReference type="Proteomes" id="UP000245980"/>
    </source>
</evidence>
<evidence type="ECO:0000256" key="9">
    <source>
        <dbReference type="ARBA" id="ARBA00023136"/>
    </source>
</evidence>